<dbReference type="PANTHER" id="PTHR19303">
    <property type="entry name" value="TRANSPOSON"/>
    <property type="match status" value="1"/>
</dbReference>
<dbReference type="GO" id="GO:0005634">
    <property type="term" value="C:nucleus"/>
    <property type="evidence" value="ECO:0007669"/>
    <property type="project" value="TreeGrafter"/>
</dbReference>
<dbReference type="OrthoDB" id="5425161at2759"/>
<dbReference type="AlphaFoldDB" id="A0A6A6E953"/>
<feature type="region of interest" description="Disordered" evidence="1">
    <location>
        <begin position="40"/>
        <end position="59"/>
    </location>
</feature>
<dbReference type="InterPro" id="IPR004875">
    <property type="entry name" value="DDE_SF_endonuclease_dom"/>
</dbReference>
<name>A0A6A6E953_9PEZI</name>
<dbReference type="Pfam" id="PF03184">
    <property type="entry name" value="DDE_1"/>
    <property type="match status" value="1"/>
</dbReference>
<feature type="domain" description="DDE-1" evidence="2">
    <location>
        <begin position="200"/>
        <end position="371"/>
    </location>
</feature>
<organism evidence="3 4">
    <name type="scientific">Zopfia rhizophila CBS 207.26</name>
    <dbReference type="NCBI Taxonomy" id="1314779"/>
    <lineage>
        <taxon>Eukaryota</taxon>
        <taxon>Fungi</taxon>
        <taxon>Dikarya</taxon>
        <taxon>Ascomycota</taxon>
        <taxon>Pezizomycotina</taxon>
        <taxon>Dothideomycetes</taxon>
        <taxon>Dothideomycetes incertae sedis</taxon>
        <taxon>Zopfiaceae</taxon>
        <taxon>Zopfia</taxon>
    </lineage>
</organism>
<evidence type="ECO:0000256" key="1">
    <source>
        <dbReference type="SAM" id="MobiDB-lite"/>
    </source>
</evidence>
<dbReference type="Proteomes" id="UP000800200">
    <property type="component" value="Unassembled WGS sequence"/>
</dbReference>
<dbReference type="GO" id="GO:0003677">
    <property type="term" value="F:DNA binding"/>
    <property type="evidence" value="ECO:0007669"/>
    <property type="project" value="TreeGrafter"/>
</dbReference>
<evidence type="ECO:0000313" key="4">
    <source>
        <dbReference type="Proteomes" id="UP000800200"/>
    </source>
</evidence>
<reference evidence="3" key="1">
    <citation type="journal article" date="2020" name="Stud. Mycol.">
        <title>101 Dothideomycetes genomes: a test case for predicting lifestyles and emergence of pathogens.</title>
        <authorList>
            <person name="Haridas S."/>
            <person name="Albert R."/>
            <person name="Binder M."/>
            <person name="Bloem J."/>
            <person name="Labutti K."/>
            <person name="Salamov A."/>
            <person name="Andreopoulos B."/>
            <person name="Baker S."/>
            <person name="Barry K."/>
            <person name="Bills G."/>
            <person name="Bluhm B."/>
            <person name="Cannon C."/>
            <person name="Castanera R."/>
            <person name="Culley D."/>
            <person name="Daum C."/>
            <person name="Ezra D."/>
            <person name="Gonzalez J."/>
            <person name="Henrissat B."/>
            <person name="Kuo A."/>
            <person name="Liang C."/>
            <person name="Lipzen A."/>
            <person name="Lutzoni F."/>
            <person name="Magnuson J."/>
            <person name="Mondo S."/>
            <person name="Nolan M."/>
            <person name="Ohm R."/>
            <person name="Pangilinan J."/>
            <person name="Park H.-J."/>
            <person name="Ramirez L."/>
            <person name="Alfaro M."/>
            <person name="Sun H."/>
            <person name="Tritt A."/>
            <person name="Yoshinaga Y."/>
            <person name="Zwiers L.-H."/>
            <person name="Turgeon B."/>
            <person name="Goodwin S."/>
            <person name="Spatafora J."/>
            <person name="Crous P."/>
            <person name="Grigoriev I."/>
        </authorList>
    </citation>
    <scope>NUCLEOTIDE SEQUENCE</scope>
    <source>
        <strain evidence="3">CBS 207.26</strain>
    </source>
</reference>
<evidence type="ECO:0000313" key="3">
    <source>
        <dbReference type="EMBL" id="KAF2188411.1"/>
    </source>
</evidence>
<keyword evidence="4" id="KW-1185">Reference proteome</keyword>
<accession>A0A6A6E953</accession>
<evidence type="ECO:0000259" key="2">
    <source>
        <dbReference type="Pfam" id="PF03184"/>
    </source>
</evidence>
<dbReference type="InterPro" id="IPR050863">
    <property type="entry name" value="CenT-Element_Derived"/>
</dbReference>
<gene>
    <name evidence="3" type="ORF">K469DRAFT_567113</name>
</gene>
<dbReference type="PANTHER" id="PTHR19303:SF74">
    <property type="entry name" value="POGO TRANSPOSABLE ELEMENT WITH KRAB DOMAIN"/>
    <property type="match status" value="1"/>
</dbReference>
<protein>
    <submittedName>
        <fullName evidence="3">DDE-domain-containing protein</fullName>
    </submittedName>
</protein>
<dbReference type="EMBL" id="ML994624">
    <property type="protein sequence ID" value="KAF2188411.1"/>
    <property type="molecule type" value="Genomic_DNA"/>
</dbReference>
<proteinExistence type="predicted"/>
<sequence length="434" mass="50453">MSDYQKMEAQIALALKWMSTKTSYKLTDVAAMFGVPYDRLKRRRRSPTSKSTRQKTNQRLTPAQLKALELYIKRLDDLGQPPLVDMWRAAAERIQTLSSPPGTILKPLGRDFFKRYQAANPRVRRVKQKPQELTRVISQKQDVIEDHFWEYKQVVDKLGLQPEDIWNIDECRTRIGVGGNQKVVTLEVYQAAESPSETEQELVTLVEAINALGQVIPPLCIQRGAVIMHQHVSKELNLDPNLLLRVLSSGYINDRLGMDYIYHFNKYTKLGRKRDRWRMLIFNGHSSRFTYDFIQFYWDRRIWPFLLPSHTTHILQPLDVAVFGPFKQYYKKRVEIETRLGNNHFNKVEFLHAIREVRKQAYKLGTIQSAFKQAGLWPYNPSAVLSKLKTVDRPQTPPPQPPLKAVISPPTPCKAWQLDEFVRKHIYGVDPETG</sequence>